<evidence type="ECO:0000313" key="3">
    <source>
        <dbReference type="Proteomes" id="UP000321750"/>
    </source>
</evidence>
<dbReference type="InterPro" id="IPR052948">
    <property type="entry name" value="Low_temp-induced_all0457"/>
</dbReference>
<evidence type="ECO:0000313" key="2">
    <source>
        <dbReference type="EMBL" id="GEP08839.1"/>
    </source>
</evidence>
<dbReference type="RefSeq" id="WP_147045151.1">
    <property type="nucleotide sequence ID" value="NZ_BJZV01000002.1"/>
</dbReference>
<name>A0A512JFW5_9HYPH</name>
<proteinExistence type="predicted"/>
<keyword evidence="3" id="KW-1185">Reference proteome</keyword>
<sequence length="233" mass="22845">MASRAITALFDDYEEAVKAVDRIEAEGVPHGDISIVASNEGERHLGRLPPAAHATHHESDAADGAGAGATVGTVLGGGAGLLAGLGMLAIPGVGPVVAAGWLVAAVTGAGVGAAAGGLLGALTGAGLSHSDAETYAEGVRRGGTLVTVRAGDDRADRVMSLLQKSGAIDLDERAQDWRAQGWTGGTASAGRAAAPVATGHALAADDTPPTATPVPATDPDAAPPTRLPPSAIR</sequence>
<reference evidence="2 3" key="1">
    <citation type="submission" date="2019-07" db="EMBL/GenBank/DDBJ databases">
        <title>Whole genome shotgun sequence of Methylobacterium gnaphalii NBRC 107716.</title>
        <authorList>
            <person name="Hosoyama A."/>
            <person name="Uohara A."/>
            <person name="Ohji S."/>
            <person name="Ichikawa N."/>
        </authorList>
    </citation>
    <scope>NUCLEOTIDE SEQUENCE [LARGE SCALE GENOMIC DNA]</scope>
    <source>
        <strain evidence="2 3">NBRC 107716</strain>
    </source>
</reference>
<dbReference type="AlphaFoldDB" id="A0A512JFW5"/>
<dbReference type="Proteomes" id="UP000321750">
    <property type="component" value="Unassembled WGS sequence"/>
</dbReference>
<dbReference type="OrthoDB" id="8455189at2"/>
<dbReference type="EMBL" id="BJZV01000002">
    <property type="protein sequence ID" value="GEP08839.1"/>
    <property type="molecule type" value="Genomic_DNA"/>
</dbReference>
<comment type="caution">
    <text evidence="2">The sequence shown here is derived from an EMBL/GenBank/DDBJ whole genome shotgun (WGS) entry which is preliminary data.</text>
</comment>
<protein>
    <recommendedName>
        <fullName evidence="4">General stress protein 17M-like domain-containing protein</fullName>
    </recommendedName>
</protein>
<evidence type="ECO:0000256" key="1">
    <source>
        <dbReference type="SAM" id="MobiDB-lite"/>
    </source>
</evidence>
<dbReference type="PANTHER" id="PTHR36109">
    <property type="entry name" value="MEMBRANE PROTEIN-RELATED"/>
    <property type="match status" value="1"/>
</dbReference>
<dbReference type="PANTHER" id="PTHR36109:SF2">
    <property type="entry name" value="MEMBRANE PROTEIN"/>
    <property type="match status" value="1"/>
</dbReference>
<accession>A0A512JFW5</accession>
<feature type="region of interest" description="Disordered" evidence="1">
    <location>
        <begin position="182"/>
        <end position="233"/>
    </location>
</feature>
<feature type="compositionally biased region" description="Low complexity" evidence="1">
    <location>
        <begin position="185"/>
        <end position="220"/>
    </location>
</feature>
<organism evidence="2 3">
    <name type="scientific">Methylobacterium gnaphalii</name>
    <dbReference type="NCBI Taxonomy" id="1010610"/>
    <lineage>
        <taxon>Bacteria</taxon>
        <taxon>Pseudomonadati</taxon>
        <taxon>Pseudomonadota</taxon>
        <taxon>Alphaproteobacteria</taxon>
        <taxon>Hyphomicrobiales</taxon>
        <taxon>Methylobacteriaceae</taxon>
        <taxon>Methylobacterium</taxon>
    </lineage>
</organism>
<gene>
    <name evidence="2" type="ORF">MGN01_06840</name>
</gene>
<evidence type="ECO:0008006" key="4">
    <source>
        <dbReference type="Google" id="ProtNLM"/>
    </source>
</evidence>